<keyword evidence="1" id="KW-0812">Transmembrane</keyword>
<comment type="caution">
    <text evidence="2">The sequence shown here is derived from an EMBL/GenBank/DDBJ whole genome shotgun (WGS) entry which is preliminary data.</text>
</comment>
<evidence type="ECO:0000313" key="2">
    <source>
        <dbReference type="EMBL" id="CAL4174379.1"/>
    </source>
</evidence>
<dbReference type="EMBL" id="CAXKWB010053440">
    <property type="protein sequence ID" value="CAL4174379.1"/>
    <property type="molecule type" value="Genomic_DNA"/>
</dbReference>
<reference evidence="2 3" key="1">
    <citation type="submission" date="2024-05" db="EMBL/GenBank/DDBJ databases">
        <authorList>
            <person name="Wallberg A."/>
        </authorList>
    </citation>
    <scope>NUCLEOTIDE SEQUENCE [LARGE SCALE GENOMIC DNA]</scope>
</reference>
<accession>A0AAV2SDC5</accession>
<feature type="transmembrane region" description="Helical" evidence="1">
    <location>
        <begin position="30"/>
        <end position="50"/>
    </location>
</feature>
<sequence length="102" mass="12373">MHFSANVYNFIANILLLTIFWKKIISLYFLPVACTSDFFFFFFMIFFLSFRNIIKWSNVSEKIPKNHFWIFKFNFGEIITQIITQMLQVKLNKLESLLRAFH</sequence>
<dbReference type="AlphaFoldDB" id="A0AAV2SDC5"/>
<dbReference type="Proteomes" id="UP001497623">
    <property type="component" value="Unassembled WGS sequence"/>
</dbReference>
<name>A0AAV2SDC5_MEGNR</name>
<keyword evidence="1" id="KW-1133">Transmembrane helix</keyword>
<keyword evidence="3" id="KW-1185">Reference proteome</keyword>
<evidence type="ECO:0000256" key="1">
    <source>
        <dbReference type="SAM" id="Phobius"/>
    </source>
</evidence>
<proteinExistence type="predicted"/>
<organism evidence="2 3">
    <name type="scientific">Meganyctiphanes norvegica</name>
    <name type="common">Northern krill</name>
    <name type="synonym">Thysanopoda norvegica</name>
    <dbReference type="NCBI Taxonomy" id="48144"/>
    <lineage>
        <taxon>Eukaryota</taxon>
        <taxon>Metazoa</taxon>
        <taxon>Ecdysozoa</taxon>
        <taxon>Arthropoda</taxon>
        <taxon>Crustacea</taxon>
        <taxon>Multicrustacea</taxon>
        <taxon>Malacostraca</taxon>
        <taxon>Eumalacostraca</taxon>
        <taxon>Eucarida</taxon>
        <taxon>Euphausiacea</taxon>
        <taxon>Euphausiidae</taxon>
        <taxon>Meganyctiphanes</taxon>
    </lineage>
</organism>
<gene>
    <name evidence="2" type="ORF">MNOR_LOCUS34504</name>
</gene>
<protein>
    <submittedName>
        <fullName evidence="2">Uncharacterized protein</fullName>
    </submittedName>
</protein>
<evidence type="ECO:0000313" key="3">
    <source>
        <dbReference type="Proteomes" id="UP001497623"/>
    </source>
</evidence>
<keyword evidence="1" id="KW-0472">Membrane</keyword>